<dbReference type="GO" id="GO:0000993">
    <property type="term" value="F:RNA polymerase II complex binding"/>
    <property type="evidence" value="ECO:0007669"/>
    <property type="project" value="TreeGrafter"/>
</dbReference>
<evidence type="ECO:0000256" key="1">
    <source>
        <dbReference type="ARBA" id="ARBA00004123"/>
    </source>
</evidence>
<dbReference type="EMBL" id="BACD03000010">
    <property type="protein sequence ID" value="GAO47594.1"/>
    <property type="molecule type" value="Genomic_DNA"/>
</dbReference>
<feature type="region of interest" description="Disordered" evidence="5">
    <location>
        <begin position="182"/>
        <end position="224"/>
    </location>
</feature>
<dbReference type="GO" id="GO:0016593">
    <property type="term" value="C:Cdc73/Paf1 complex"/>
    <property type="evidence" value="ECO:0007669"/>
    <property type="project" value="InterPro"/>
</dbReference>
<feature type="region of interest" description="Disordered" evidence="5">
    <location>
        <begin position="254"/>
        <end position="287"/>
    </location>
</feature>
<comment type="similarity">
    <text evidence="2">Belongs to the CDC73 family.</text>
</comment>
<dbReference type="InterPro" id="IPR007852">
    <property type="entry name" value="Cdc73/Parafibromin"/>
</dbReference>
<comment type="subcellular location">
    <subcellularLocation>
        <location evidence="1">Nucleus</location>
    </subcellularLocation>
</comment>
<dbReference type="InterPro" id="IPR031336">
    <property type="entry name" value="CDC73_C"/>
</dbReference>
<reference evidence="7 8" key="1">
    <citation type="journal article" date="2011" name="J. Gen. Appl. Microbiol.">
        <title>Draft genome sequencing of the enigmatic yeast Saitoella complicata.</title>
        <authorList>
            <person name="Nishida H."/>
            <person name="Hamamoto M."/>
            <person name="Sugiyama J."/>
        </authorList>
    </citation>
    <scope>NUCLEOTIDE SEQUENCE [LARGE SCALE GENOMIC DNA]</scope>
    <source>
        <strain evidence="7 8">NRRL Y-17804</strain>
    </source>
</reference>
<dbReference type="PANTHER" id="PTHR12466">
    <property type="entry name" value="CDC73 DOMAIN PROTEIN"/>
    <property type="match status" value="1"/>
</dbReference>
<dbReference type="GO" id="GO:0032968">
    <property type="term" value="P:positive regulation of transcription elongation by RNA polymerase II"/>
    <property type="evidence" value="ECO:0007669"/>
    <property type="project" value="TreeGrafter"/>
</dbReference>
<dbReference type="Proteomes" id="UP000033140">
    <property type="component" value="Unassembled WGS sequence"/>
</dbReference>
<dbReference type="GO" id="GO:0006368">
    <property type="term" value="P:transcription elongation by RNA polymerase II"/>
    <property type="evidence" value="ECO:0007669"/>
    <property type="project" value="InterPro"/>
</dbReference>
<keyword evidence="3" id="KW-0804">Transcription</keyword>
<dbReference type="AlphaFoldDB" id="A0A0E9NCN0"/>
<evidence type="ECO:0000259" key="6">
    <source>
        <dbReference type="Pfam" id="PF05179"/>
    </source>
</evidence>
<evidence type="ECO:0000256" key="5">
    <source>
        <dbReference type="SAM" id="MobiDB-lite"/>
    </source>
</evidence>
<dbReference type="PANTHER" id="PTHR12466:SF8">
    <property type="entry name" value="PARAFIBROMIN"/>
    <property type="match status" value="1"/>
</dbReference>
<evidence type="ECO:0000256" key="4">
    <source>
        <dbReference type="ARBA" id="ARBA00023242"/>
    </source>
</evidence>
<feature type="region of interest" description="Disordered" evidence="5">
    <location>
        <begin position="501"/>
        <end position="528"/>
    </location>
</feature>
<organism evidence="7 8">
    <name type="scientific">Saitoella complicata (strain BCRC 22490 / CBS 7301 / JCM 7358 / NBRC 10748 / NRRL Y-17804)</name>
    <dbReference type="NCBI Taxonomy" id="698492"/>
    <lineage>
        <taxon>Eukaryota</taxon>
        <taxon>Fungi</taxon>
        <taxon>Dikarya</taxon>
        <taxon>Ascomycota</taxon>
        <taxon>Taphrinomycotina</taxon>
        <taxon>Taphrinomycotina incertae sedis</taxon>
        <taxon>Saitoella</taxon>
    </lineage>
</organism>
<evidence type="ECO:0000313" key="7">
    <source>
        <dbReference type="EMBL" id="GAO47594.1"/>
    </source>
</evidence>
<protein>
    <recommendedName>
        <fullName evidence="6">Cell division control protein 73 C-terminal domain-containing protein</fullName>
    </recommendedName>
</protein>
<sequence>MINGVFFRAKYFGIRGFRWSAGIDDRCEKHVLLAAKPCPCPSFCFALCAWPPTSSSITEDNYTTRAAGITGIVMDALEAIREAIPSGVTPTLLPEGAPVTSATDISLGPDTTFPLTAATRYRSKSGEPFDLRAVWYAYVCKDLGTTEYIQGCSESDIRNLNLFERKELVGYLDGSLDGSAVEGLQDGSSKAEAPADQDTTTAEASTTSNNTAGSAMEPIPRDHERVLTNHNLILRGTKRIDFFTGIGDYTQVLKKPKTSSTNGAAGGKPGSGNASAGAPKQPVSRNKQPIIIIPSSPSSLLTMHNIKRFLEEGVFVPPEEAAREKGGDRAPDHINVVHQGIRLKGRHGEERIKFLVVDSVEKFKPEYWDRVVAVFTTGQKWQFGSYRWTEPTPLFQNTQGLWVAYSNQPNDNVKAWNVKQFRLDQNRRHGDRQVQQALWNTIEGWMISKGWNNPNHHTTPILPFLALRDDFVVLAIFIMSCLVAPLDSALCLFTVPVGAPPRDPKLSRSKTRPQHSPGRREIKNANARRQEELEQYMRGRAAKGGGQTLDYETEKQVIPGRRRSDDLVCGMAEGRAYTRSYIKESVQSERTRIRSPRRLSDLPPRKMLDVPAAVEEDVEEKVSAFDLTPLTSKGHNRNASSMSFIRITEWLRGSKLRVTWASYATVGMVEGGVTAAKKKVGGTFRTHVSRKKRLEGRADKLYATFES</sequence>
<keyword evidence="8" id="KW-1185">Reference proteome</keyword>
<name>A0A0E9NCN0_SAICN</name>
<dbReference type="STRING" id="698492.A0A0E9NCN0"/>
<gene>
    <name evidence="7" type="ORF">G7K_1796-t1</name>
</gene>
<accession>A0A0E9NCN0</accession>
<dbReference type="Pfam" id="PF05179">
    <property type="entry name" value="CDC73_C"/>
    <property type="match status" value="1"/>
</dbReference>
<dbReference type="Gene3D" id="3.40.50.11990">
    <property type="entry name" value="RNA polymerase II accessory factor, Cdc73 C-terminal domain"/>
    <property type="match status" value="1"/>
</dbReference>
<dbReference type="InterPro" id="IPR038103">
    <property type="entry name" value="CDC73_C_sf"/>
</dbReference>
<reference evidence="7 8" key="2">
    <citation type="journal article" date="2014" name="J. Gen. Appl. Microbiol.">
        <title>The early diverging ascomycetous budding yeast Saitoella complicata has three histone deacetylases belonging to the Clr6, Hos2, and Rpd3 lineages.</title>
        <authorList>
            <person name="Nishida H."/>
            <person name="Matsumoto T."/>
            <person name="Kondo S."/>
            <person name="Hamamoto M."/>
            <person name="Yoshikawa H."/>
        </authorList>
    </citation>
    <scope>NUCLEOTIDE SEQUENCE [LARGE SCALE GENOMIC DNA]</scope>
    <source>
        <strain evidence="7 8">NRRL Y-17804</strain>
    </source>
</reference>
<evidence type="ECO:0000256" key="3">
    <source>
        <dbReference type="ARBA" id="ARBA00023163"/>
    </source>
</evidence>
<feature type="compositionally biased region" description="Low complexity" evidence="5">
    <location>
        <begin position="199"/>
        <end position="215"/>
    </location>
</feature>
<feature type="domain" description="Cell division control protein 73 C-terminal" evidence="6">
    <location>
        <begin position="285"/>
        <end position="445"/>
    </location>
</feature>
<feature type="compositionally biased region" description="Basic and acidic residues" evidence="5">
    <location>
        <begin position="518"/>
        <end position="528"/>
    </location>
</feature>
<evidence type="ECO:0000256" key="2">
    <source>
        <dbReference type="ARBA" id="ARBA00010427"/>
    </source>
</evidence>
<reference evidence="7 8" key="3">
    <citation type="journal article" date="2015" name="Genome Announc.">
        <title>Draft Genome Sequence of the Archiascomycetous Yeast Saitoella complicata.</title>
        <authorList>
            <person name="Yamauchi K."/>
            <person name="Kondo S."/>
            <person name="Hamamoto M."/>
            <person name="Takahashi Y."/>
            <person name="Ogura Y."/>
            <person name="Hayashi T."/>
            <person name="Nishida H."/>
        </authorList>
    </citation>
    <scope>NUCLEOTIDE SEQUENCE [LARGE SCALE GENOMIC DNA]</scope>
    <source>
        <strain evidence="7 8">NRRL Y-17804</strain>
    </source>
</reference>
<evidence type="ECO:0000313" key="8">
    <source>
        <dbReference type="Proteomes" id="UP000033140"/>
    </source>
</evidence>
<proteinExistence type="inferred from homology"/>
<comment type="caution">
    <text evidence="7">The sequence shown here is derived from an EMBL/GenBank/DDBJ whole genome shotgun (WGS) entry which is preliminary data.</text>
</comment>
<keyword evidence="4" id="KW-0539">Nucleus</keyword>